<dbReference type="GO" id="GO:0032190">
    <property type="term" value="F:acrosin binding"/>
    <property type="evidence" value="ECO:0007669"/>
    <property type="project" value="TreeGrafter"/>
</dbReference>
<evidence type="ECO:0000256" key="13">
    <source>
        <dbReference type="ARBA" id="ARBA00023157"/>
    </source>
</evidence>
<dbReference type="InterPro" id="IPR001507">
    <property type="entry name" value="ZP_dom"/>
</dbReference>
<organism evidence="19">
    <name type="scientific">Anguilla japonica</name>
    <name type="common">Japanese eel</name>
    <dbReference type="NCBI Taxonomy" id="7937"/>
    <lineage>
        <taxon>Eukaryota</taxon>
        <taxon>Metazoa</taxon>
        <taxon>Chordata</taxon>
        <taxon>Craniata</taxon>
        <taxon>Vertebrata</taxon>
        <taxon>Euteleostomi</taxon>
        <taxon>Actinopterygii</taxon>
        <taxon>Neopterygii</taxon>
        <taxon>Teleostei</taxon>
        <taxon>Anguilliformes</taxon>
        <taxon>Anguillidae</taxon>
        <taxon>Anguilla</taxon>
    </lineage>
</organism>
<dbReference type="EMBL" id="AB571310">
    <property type="protein sequence ID" value="BAJ61009.1"/>
    <property type="molecule type" value="mRNA"/>
</dbReference>
<reference evidence="19" key="1">
    <citation type="journal article" date="2010" name="FEBS J.">
        <title>Evolution of the teleostean zona pellucida gene inferred from the egg envelope protein genes of the Japanese eel, Anguilla japonica.</title>
        <authorList>
            <person name="Sano K."/>
            <person name="Kawaguchi M."/>
            <person name="Yoshikawa M."/>
            <person name="Iuchi I."/>
            <person name="Yasumasu S."/>
        </authorList>
    </citation>
    <scope>NUCLEOTIDE SEQUENCE</scope>
</reference>
<dbReference type="GO" id="GO:0035803">
    <property type="term" value="P:egg coat formation"/>
    <property type="evidence" value="ECO:0007669"/>
    <property type="project" value="TreeGrafter"/>
</dbReference>
<dbReference type="FunFam" id="2.60.40.4100:FF:000002">
    <property type="entry name" value="Zona pellucida sperm-binding protein 3"/>
    <property type="match status" value="1"/>
</dbReference>
<evidence type="ECO:0000256" key="2">
    <source>
        <dbReference type="ARBA" id="ARBA00004498"/>
    </source>
</evidence>
<name>E5RSS6_ANGJA</name>
<feature type="transmembrane region" description="Helical" evidence="16">
    <location>
        <begin position="819"/>
        <end position="840"/>
    </location>
</feature>
<keyword evidence="14" id="KW-0325">Glycoprotein</keyword>
<dbReference type="Pfam" id="PF23344">
    <property type="entry name" value="ZP-N"/>
    <property type="match status" value="1"/>
</dbReference>
<evidence type="ECO:0000256" key="5">
    <source>
        <dbReference type="ARBA" id="ARBA00022475"/>
    </source>
</evidence>
<gene>
    <name evidence="19" type="primary">eZPCd</name>
</gene>
<evidence type="ECO:0000256" key="14">
    <source>
        <dbReference type="ARBA" id="ARBA00023180"/>
    </source>
</evidence>
<evidence type="ECO:0000259" key="18">
    <source>
        <dbReference type="PROSITE" id="PS51034"/>
    </source>
</evidence>
<protein>
    <recommendedName>
        <fullName evidence="4">Zona pellucida sperm-binding protein 3</fullName>
    </recommendedName>
    <alternativeName>
        <fullName evidence="15">Zona pellucida glycoprotein 3</fullName>
    </alternativeName>
</protein>
<dbReference type="PROSITE" id="PS51034">
    <property type="entry name" value="ZP_2"/>
    <property type="match status" value="1"/>
</dbReference>
<evidence type="ECO:0000256" key="4">
    <source>
        <dbReference type="ARBA" id="ARBA00017980"/>
    </source>
</evidence>
<evidence type="ECO:0000256" key="10">
    <source>
        <dbReference type="ARBA" id="ARBA00022729"/>
    </source>
</evidence>
<evidence type="ECO:0000256" key="15">
    <source>
        <dbReference type="ARBA" id="ARBA00030824"/>
    </source>
</evidence>
<dbReference type="Gene3D" id="2.60.40.3210">
    <property type="entry name" value="Zona pellucida, ZP-N domain"/>
    <property type="match status" value="1"/>
</dbReference>
<evidence type="ECO:0000256" key="16">
    <source>
        <dbReference type="SAM" id="Phobius"/>
    </source>
</evidence>
<keyword evidence="9 16" id="KW-0812">Transmembrane</keyword>
<dbReference type="SMART" id="SM00241">
    <property type="entry name" value="ZP"/>
    <property type="match status" value="1"/>
</dbReference>
<evidence type="ECO:0000256" key="7">
    <source>
        <dbReference type="ARBA" id="ARBA00022530"/>
    </source>
</evidence>
<keyword evidence="13" id="KW-1015">Disulfide bond</keyword>
<evidence type="ECO:0000256" key="3">
    <source>
        <dbReference type="ARBA" id="ARBA00006735"/>
    </source>
</evidence>
<evidence type="ECO:0000256" key="9">
    <source>
        <dbReference type="ARBA" id="ARBA00022692"/>
    </source>
</evidence>
<keyword evidence="19" id="KW-0946">Virion</keyword>
<evidence type="ECO:0000256" key="6">
    <source>
        <dbReference type="ARBA" id="ARBA00022525"/>
    </source>
</evidence>
<dbReference type="GO" id="GO:2000344">
    <property type="term" value="P:positive regulation of acrosome reaction"/>
    <property type="evidence" value="ECO:0007669"/>
    <property type="project" value="TreeGrafter"/>
</dbReference>
<dbReference type="PRINTS" id="PR00023">
    <property type="entry name" value="ZPELLUCIDA"/>
</dbReference>
<dbReference type="FunFam" id="2.60.40.3210:FF:000001">
    <property type="entry name" value="Zona pellucida sperm-binding protein 3"/>
    <property type="match status" value="1"/>
</dbReference>
<dbReference type="PANTHER" id="PTHR11576:SF2">
    <property type="entry name" value="ZONA PELLUCIDA SPERM-BINDING PROTEIN 3"/>
    <property type="match status" value="1"/>
</dbReference>
<dbReference type="InterPro" id="IPR055356">
    <property type="entry name" value="ZP-N"/>
</dbReference>
<dbReference type="InterPro" id="IPR055355">
    <property type="entry name" value="ZP-C"/>
</dbReference>
<dbReference type="Pfam" id="PF00100">
    <property type="entry name" value="Zona_pellucida"/>
    <property type="match status" value="1"/>
</dbReference>
<dbReference type="GO" id="GO:0005886">
    <property type="term" value="C:plasma membrane"/>
    <property type="evidence" value="ECO:0007669"/>
    <property type="project" value="UniProtKB-SubCell"/>
</dbReference>
<feature type="domain" description="ZP" evidence="18">
    <location>
        <begin position="486"/>
        <end position="742"/>
    </location>
</feature>
<dbReference type="AlphaFoldDB" id="E5RSS6"/>
<comment type="subcellular location">
    <subcellularLocation>
        <location evidence="1">Cell membrane</location>
        <topology evidence="1">Single-pass type I membrane protein</topology>
    </subcellularLocation>
    <subcellularLocation>
        <location evidence="2">Secreted</location>
        <location evidence="2">Extracellular space</location>
        <location evidence="2">Extracellular matrix</location>
    </subcellularLocation>
</comment>
<proteinExistence type="evidence at transcript level"/>
<evidence type="ECO:0000256" key="11">
    <source>
        <dbReference type="ARBA" id="ARBA00022989"/>
    </source>
</evidence>
<dbReference type="GO" id="GO:0007339">
    <property type="term" value="P:binding of sperm to zona pellucida"/>
    <property type="evidence" value="ECO:0007669"/>
    <property type="project" value="TreeGrafter"/>
</dbReference>
<evidence type="ECO:0000256" key="1">
    <source>
        <dbReference type="ARBA" id="ARBA00004251"/>
    </source>
</evidence>
<keyword evidence="12 16" id="KW-0472">Membrane</keyword>
<dbReference type="InterPro" id="IPR042235">
    <property type="entry name" value="ZP-C_dom"/>
</dbReference>
<sequence length="854" mass="91524">MAKRWSFVGFVMFVWFGYFCDAVEDAATPTSVDRPSVEIPMINDTAMGLQSDSPVIRAIVTGQPSFFNPAFPPAPGNFFIERPPTTLAPEGQPSYQKPAATMVPVGHSPYQRPAATMEPVGQPPYQRPAATMIPVGQPSYQRPAATMVPVGQPSFETLVPPRIPVGQPPYQRLAATMEPVGQPSYQRLAATMEPVGQPSYQGPAATLAPVGQPSFERPVLPTFTPVGRPSIERPVPHVPAGQPSYQRPAATLAPVGQPPYQRPAATLAPVGQPPYQRPAATLAPVGQPPYQRPAATLAPVGQPPYQRPAATLAPVGQPPYQRPAATLAPVGLPPYQRPAATLAPVGLPPYQRPAATLAPVGLPPYQRPAATLAPVGLPPYQRPAATLAPVGLPPYQRPAATLAPVGLPPYQRPAATLAPVGLPPYQRPAATLAPVGQPSYQRPAATLAPVGQPSYQRPAATLAPVGKPSLDPVLPVLPVPDIVRAICGDSLLQVEVNAILLGIGQLVHPSEITLGGCGPVEQDKSDWMLHFVTELHDCGSTQMMTEDSLIYTFSLNYQPKALVGTPIVRSSEAVVLIQCHYPRLHNVSSNALHPTWIPYQSAMSAEELLVFTLRLMEDDWQQERAPRIFFLGDTLKIEASVVQANHVPLRVFIERCVAYLDPSLAPSYAFVKEDGCLMDSQLPGSHSMFLPRLQDDKLRMEVDAFRFAQEDRSSIYFYCHLKATAASDPYGGKACSFSPEAGRWLSLSGMDVCSCCEVSSCVARKGRSLDESAAQWEGDALLGPITIQQAAATDLVSESRSSLLKAEDHKATGASPVTIVVAGVTVTVGIICMIVLATVLRWGQRKSFLYEESG</sequence>
<evidence type="ECO:0000256" key="12">
    <source>
        <dbReference type="ARBA" id="ARBA00023136"/>
    </source>
</evidence>
<keyword evidence="6" id="KW-0964">Secreted</keyword>
<dbReference type="GO" id="GO:0031012">
    <property type="term" value="C:extracellular matrix"/>
    <property type="evidence" value="ECO:0007669"/>
    <property type="project" value="TreeGrafter"/>
</dbReference>
<feature type="signal peptide" evidence="17">
    <location>
        <begin position="1"/>
        <end position="22"/>
    </location>
</feature>
<keyword evidence="19" id="KW-0261">Viral envelope protein</keyword>
<dbReference type="Gene3D" id="2.60.40.4100">
    <property type="entry name" value="Zona pellucida, ZP-C domain"/>
    <property type="match status" value="1"/>
</dbReference>
<keyword evidence="11 16" id="KW-1133">Transmembrane helix</keyword>
<keyword evidence="7" id="KW-0272">Extracellular matrix</keyword>
<dbReference type="InterPro" id="IPR048290">
    <property type="entry name" value="ZP_chr"/>
</dbReference>
<comment type="similarity">
    <text evidence="3">Belongs to the ZP domain family. ZPC subfamily.</text>
</comment>
<accession>E5RSS6</accession>
<feature type="chain" id="PRO_5003196922" description="Zona pellucida sperm-binding protein 3" evidence="17">
    <location>
        <begin position="23"/>
        <end position="854"/>
    </location>
</feature>
<evidence type="ECO:0000313" key="19">
    <source>
        <dbReference type="EMBL" id="BAJ61009.1"/>
    </source>
</evidence>
<keyword evidence="8" id="KW-0165">Cleavage on pair of basic residues</keyword>
<keyword evidence="10 17" id="KW-0732">Signal</keyword>
<dbReference type="PANTHER" id="PTHR11576">
    <property type="entry name" value="ZONA PELLUCIDA SPERM-BINDING PROTEIN 3"/>
    <property type="match status" value="1"/>
</dbReference>
<evidence type="ECO:0000256" key="17">
    <source>
        <dbReference type="SAM" id="SignalP"/>
    </source>
</evidence>
<evidence type="ECO:0000256" key="8">
    <source>
        <dbReference type="ARBA" id="ARBA00022685"/>
    </source>
</evidence>
<keyword evidence="5" id="KW-1003">Cell membrane</keyword>